<sequence length="55" mass="5948">MSSEQLRAVSDQAMAPVPANPDPQVDVSERPHVTVTVEVPQGFDVDVRVVITAFD</sequence>
<evidence type="ECO:0000313" key="3">
    <source>
        <dbReference type="Proteomes" id="UP000034290"/>
    </source>
</evidence>
<comment type="caution">
    <text evidence="2">The sequence shown here is derived from an EMBL/GenBank/DDBJ whole genome shotgun (WGS) entry which is preliminary data.</text>
</comment>
<dbReference type="AlphaFoldDB" id="A0A0G2ATH9"/>
<dbReference type="EMBL" id="LCRM01000031">
    <property type="protein sequence ID" value="KKW36104.1"/>
    <property type="molecule type" value="Genomic_DNA"/>
</dbReference>
<evidence type="ECO:0000256" key="1">
    <source>
        <dbReference type="SAM" id="MobiDB-lite"/>
    </source>
</evidence>
<protein>
    <submittedName>
        <fullName evidence="2">Uncharacterized protein</fullName>
    </submittedName>
</protein>
<dbReference type="Proteomes" id="UP000034290">
    <property type="component" value="Unassembled WGS sequence"/>
</dbReference>
<reference evidence="2 3" key="1">
    <citation type="journal article" date="2015" name="Nature">
        <title>rRNA introns, odd ribosomes, and small enigmatic genomes across a large radiation of phyla.</title>
        <authorList>
            <person name="Brown C.T."/>
            <person name="Hug L.A."/>
            <person name="Thomas B.C."/>
            <person name="Sharon I."/>
            <person name="Castelle C.J."/>
            <person name="Singh A."/>
            <person name="Wilkins M.J."/>
            <person name="Williams K.H."/>
            <person name="Banfield J.F."/>
        </authorList>
    </citation>
    <scope>NUCLEOTIDE SEQUENCE [LARGE SCALE GENOMIC DNA]</scope>
</reference>
<evidence type="ECO:0000313" key="2">
    <source>
        <dbReference type="EMBL" id="KKW36104.1"/>
    </source>
</evidence>
<accession>A0A0G2ATH9</accession>
<name>A0A0G2ATH9_9BACT</name>
<gene>
    <name evidence="2" type="ORF">UY81_C0031G0005</name>
</gene>
<organism evidence="2 3">
    <name type="scientific">Candidatus Giovannonibacteria bacterium GW2011_GWA2_53_7</name>
    <dbReference type="NCBI Taxonomy" id="1618650"/>
    <lineage>
        <taxon>Bacteria</taxon>
        <taxon>Candidatus Giovannoniibacteriota</taxon>
    </lineage>
</organism>
<feature type="region of interest" description="Disordered" evidence="1">
    <location>
        <begin position="1"/>
        <end position="27"/>
    </location>
</feature>
<proteinExistence type="predicted"/>